<evidence type="ECO:0000313" key="2">
    <source>
        <dbReference type="Proteomes" id="UP000188533"/>
    </source>
</evidence>
<name>A0A1Q3EHL5_LENED</name>
<gene>
    <name evidence="1" type="ORF">LENED_008587</name>
</gene>
<proteinExistence type="predicted"/>
<dbReference type="Proteomes" id="UP000188533">
    <property type="component" value="Unassembled WGS sequence"/>
</dbReference>
<evidence type="ECO:0000313" key="1">
    <source>
        <dbReference type="EMBL" id="GAW06649.1"/>
    </source>
</evidence>
<sequence length="72" mass="8209">MNRHLLTSFLYGRVFYAPNADTYSLWSGIPVLSSSLLKKPHKLAVNQPNHKNQWNQYDRGVEVVIDPSSHDG</sequence>
<organism evidence="1 2">
    <name type="scientific">Lentinula edodes</name>
    <name type="common">Shiitake mushroom</name>
    <name type="synonym">Lentinus edodes</name>
    <dbReference type="NCBI Taxonomy" id="5353"/>
    <lineage>
        <taxon>Eukaryota</taxon>
        <taxon>Fungi</taxon>
        <taxon>Dikarya</taxon>
        <taxon>Basidiomycota</taxon>
        <taxon>Agaricomycotina</taxon>
        <taxon>Agaricomycetes</taxon>
        <taxon>Agaricomycetidae</taxon>
        <taxon>Agaricales</taxon>
        <taxon>Marasmiineae</taxon>
        <taxon>Omphalotaceae</taxon>
        <taxon>Lentinula</taxon>
    </lineage>
</organism>
<comment type="caution">
    <text evidence="1">The sequence shown here is derived from an EMBL/GenBank/DDBJ whole genome shotgun (WGS) entry which is preliminary data.</text>
</comment>
<dbReference type="EMBL" id="BDGU01000337">
    <property type="protein sequence ID" value="GAW06649.1"/>
    <property type="molecule type" value="Genomic_DNA"/>
</dbReference>
<reference evidence="1 2" key="1">
    <citation type="submission" date="2016-08" db="EMBL/GenBank/DDBJ databases">
        <authorList>
            <consortium name="Lentinula edodes genome sequencing consortium"/>
            <person name="Sakamoto Y."/>
            <person name="Nakade K."/>
            <person name="Sato S."/>
            <person name="Yoshida Y."/>
            <person name="Miyazaki K."/>
            <person name="Natsume S."/>
            <person name="Konno N."/>
        </authorList>
    </citation>
    <scope>NUCLEOTIDE SEQUENCE [LARGE SCALE GENOMIC DNA]</scope>
    <source>
        <strain evidence="1 2">NBRC 111202</strain>
    </source>
</reference>
<accession>A0A1Q3EHL5</accession>
<keyword evidence="2" id="KW-1185">Reference proteome</keyword>
<dbReference type="AlphaFoldDB" id="A0A1Q3EHL5"/>
<protein>
    <submittedName>
        <fullName evidence="1">Uncharacterized protein</fullName>
    </submittedName>
</protein>
<reference evidence="1 2" key="2">
    <citation type="submission" date="2017-02" db="EMBL/GenBank/DDBJ databases">
        <title>A genome survey and senescence transcriptome analysis in Lentinula edodes.</title>
        <authorList>
            <person name="Sakamoto Y."/>
            <person name="Nakade K."/>
            <person name="Sato S."/>
            <person name="Yoshida Y."/>
            <person name="Miyazaki K."/>
            <person name="Natsume S."/>
            <person name="Konno N."/>
        </authorList>
    </citation>
    <scope>NUCLEOTIDE SEQUENCE [LARGE SCALE GENOMIC DNA]</scope>
    <source>
        <strain evidence="1 2">NBRC 111202</strain>
    </source>
</reference>